<dbReference type="CDD" id="cd11386">
    <property type="entry name" value="MCP_signal"/>
    <property type="match status" value="1"/>
</dbReference>
<feature type="domain" description="Methyl-accepting transducer" evidence="5">
    <location>
        <begin position="28"/>
        <end position="264"/>
    </location>
</feature>
<protein>
    <submittedName>
        <fullName evidence="6">Methyl-accepting chemotaxis protein</fullName>
    </submittedName>
</protein>
<evidence type="ECO:0000313" key="7">
    <source>
        <dbReference type="Proteomes" id="UP001166304"/>
    </source>
</evidence>
<comment type="similarity">
    <text evidence="2">Belongs to the methyl-accepting chemotaxis (MCP) protein family.</text>
</comment>
<dbReference type="Gene3D" id="1.10.287.950">
    <property type="entry name" value="Methyl-accepting chemotaxis protein"/>
    <property type="match status" value="1"/>
</dbReference>
<evidence type="ECO:0000256" key="4">
    <source>
        <dbReference type="SAM" id="MobiDB-lite"/>
    </source>
</evidence>
<dbReference type="PROSITE" id="PS50111">
    <property type="entry name" value="CHEMOTAXIS_TRANSDUC_2"/>
    <property type="match status" value="1"/>
</dbReference>
<name>A0AA41G0Y9_9EURY</name>
<dbReference type="GO" id="GO:0016020">
    <property type="term" value="C:membrane"/>
    <property type="evidence" value="ECO:0007669"/>
    <property type="project" value="InterPro"/>
</dbReference>
<keyword evidence="1 3" id="KW-0807">Transducer</keyword>
<dbReference type="AlphaFoldDB" id="A0AA41G0Y9"/>
<dbReference type="RefSeq" id="WP_162413579.1">
    <property type="nucleotide sequence ID" value="NZ_JAHQXE010000003.1"/>
</dbReference>
<evidence type="ECO:0000313" key="6">
    <source>
        <dbReference type="EMBL" id="MBV0902241.1"/>
    </source>
</evidence>
<evidence type="ECO:0000256" key="3">
    <source>
        <dbReference type="PROSITE-ProRule" id="PRU00284"/>
    </source>
</evidence>
<evidence type="ECO:0000259" key="5">
    <source>
        <dbReference type="PROSITE" id="PS50111"/>
    </source>
</evidence>
<dbReference type="InterPro" id="IPR004089">
    <property type="entry name" value="MCPsignal_dom"/>
</dbReference>
<keyword evidence="7" id="KW-1185">Reference proteome</keyword>
<dbReference type="EMBL" id="JAHQXE010000003">
    <property type="protein sequence ID" value="MBV0902241.1"/>
    <property type="molecule type" value="Genomic_DNA"/>
</dbReference>
<proteinExistence type="inferred from homology"/>
<evidence type="ECO:0000256" key="2">
    <source>
        <dbReference type="ARBA" id="ARBA00029447"/>
    </source>
</evidence>
<organism evidence="6 7">
    <name type="scientific">Haloarcula salina</name>
    <dbReference type="NCBI Taxonomy" id="1429914"/>
    <lineage>
        <taxon>Archaea</taxon>
        <taxon>Methanobacteriati</taxon>
        <taxon>Methanobacteriota</taxon>
        <taxon>Stenosarchaea group</taxon>
        <taxon>Halobacteria</taxon>
        <taxon>Halobacteriales</taxon>
        <taxon>Haloarculaceae</taxon>
        <taxon>Haloarcula</taxon>
    </lineage>
</organism>
<dbReference type="PANTHER" id="PTHR32089">
    <property type="entry name" value="METHYL-ACCEPTING CHEMOTAXIS PROTEIN MCPB"/>
    <property type="match status" value="1"/>
</dbReference>
<dbReference type="PANTHER" id="PTHR32089:SF112">
    <property type="entry name" value="LYSOZYME-LIKE PROTEIN-RELATED"/>
    <property type="match status" value="1"/>
</dbReference>
<dbReference type="GO" id="GO:0007165">
    <property type="term" value="P:signal transduction"/>
    <property type="evidence" value="ECO:0007669"/>
    <property type="project" value="UniProtKB-KW"/>
</dbReference>
<accession>A0AA41G0Y9</accession>
<reference evidence="6" key="1">
    <citation type="submission" date="2021-06" db="EMBL/GenBank/DDBJ databases">
        <title>New haloarchaea isolates fom saline soil.</title>
        <authorList>
            <person name="Duran-Viseras A."/>
            <person name="Sanchez-Porro C.S."/>
            <person name="Ventosa A."/>
        </authorList>
    </citation>
    <scope>NUCLEOTIDE SEQUENCE</scope>
    <source>
        <strain evidence="6">JCM 18369</strain>
    </source>
</reference>
<evidence type="ECO:0000256" key="1">
    <source>
        <dbReference type="ARBA" id="ARBA00023224"/>
    </source>
</evidence>
<dbReference type="Pfam" id="PF00015">
    <property type="entry name" value="MCPsignal"/>
    <property type="match status" value="1"/>
</dbReference>
<dbReference type="SUPFAM" id="SSF58104">
    <property type="entry name" value="Methyl-accepting chemotaxis protein (MCP) signaling domain"/>
    <property type="match status" value="1"/>
</dbReference>
<comment type="caution">
    <text evidence="6">The sequence shown here is derived from an EMBL/GenBank/DDBJ whole genome shotgun (WGS) entry which is preliminary data.</text>
</comment>
<feature type="region of interest" description="Disordered" evidence="4">
    <location>
        <begin position="1"/>
        <end position="21"/>
    </location>
</feature>
<gene>
    <name evidence="6" type="ORF">KTS37_10620</name>
</gene>
<dbReference type="Proteomes" id="UP001166304">
    <property type="component" value="Unassembled WGS sequence"/>
</dbReference>
<dbReference type="SMART" id="SM00283">
    <property type="entry name" value="MA"/>
    <property type="match status" value="1"/>
</dbReference>
<sequence>MVTEHEPSVPEQSSAVTEERAVANAQGALDVVLAASTTVDDQLARIDDRATEQATDADWIADEMASLSATIEEIAATATEVSEQSQRATRAASEGQAAAADAIETMESVREIGEAVGDEVAELRERVDRIADALAGIDRIADQTNMLALNASIEAARAGEDTDGFAVVADEIKALAEESQRQADEIDATLSAVRSATDDTVEQLEAAVDGIDTGAEQVSTAMSRLDDVADTVTETADGIASVSDATDEQAATSEAVAERCETVADRATAIDDDLDAIREARSEQTEMLGEIDDVLAAADADRLARLADAPTLSTGVDGLDDLCGGGLVEGGQCVLRSGEEAAVDGLLAQLCATAVASGRAVSLTPTPTLDRSTLAAAFAATDRSLDDALAGDDMFVLDMFGTWDGGRNVFDLDRTTLAAANERTVSRRDAPLLVVGNVLGEIETMGEQAAREARYENDDGLFDATDTVLNVVGDAVPATLSAFYAGAADQALTLSAEDGAQSIELTTAPRGEVGVRRPVSRLSSPPFLRVRRD</sequence>